<protein>
    <submittedName>
        <fullName evidence="2">Trafficking protein particle complex II-specific subunit 130</fullName>
    </submittedName>
</protein>
<evidence type="ECO:0000259" key="1">
    <source>
        <dbReference type="Pfam" id="PF23036"/>
    </source>
</evidence>
<dbReference type="OrthoDB" id="1718397at2759"/>
<gene>
    <name evidence="2" type="ORF">CTI12_AA271050</name>
</gene>
<sequence>MAHLYEDSLREYDGLEIYYLQTVNYAAGIRKDFGGMDHGDDQSAMLKAGNKQLTQIVHDSSFREFEFRQYLFARQAKLLFNLQCPFEVASRGYSFIVSFSEALALHELLIVCGCSLPFCTREVWVLTSCLSLVNATADHHKDGKRILLYAWRIIFSMPS</sequence>
<dbReference type="GO" id="GO:0006891">
    <property type="term" value="P:intra-Golgi vesicle-mediated transport"/>
    <property type="evidence" value="ECO:0007669"/>
    <property type="project" value="TreeGrafter"/>
</dbReference>
<name>A0A2U1NFS3_ARTAN</name>
<evidence type="ECO:0000313" key="3">
    <source>
        <dbReference type="Proteomes" id="UP000245207"/>
    </source>
</evidence>
<organism evidence="2 3">
    <name type="scientific">Artemisia annua</name>
    <name type="common">Sweet wormwood</name>
    <dbReference type="NCBI Taxonomy" id="35608"/>
    <lineage>
        <taxon>Eukaryota</taxon>
        <taxon>Viridiplantae</taxon>
        <taxon>Streptophyta</taxon>
        <taxon>Embryophyta</taxon>
        <taxon>Tracheophyta</taxon>
        <taxon>Spermatophyta</taxon>
        <taxon>Magnoliopsida</taxon>
        <taxon>eudicotyledons</taxon>
        <taxon>Gunneridae</taxon>
        <taxon>Pentapetalae</taxon>
        <taxon>asterids</taxon>
        <taxon>campanulids</taxon>
        <taxon>Asterales</taxon>
        <taxon>Asteraceae</taxon>
        <taxon>Asteroideae</taxon>
        <taxon>Anthemideae</taxon>
        <taxon>Artemisiinae</taxon>
        <taxon>Artemisia</taxon>
    </lineage>
</organism>
<proteinExistence type="predicted"/>
<reference evidence="2 3" key="1">
    <citation type="journal article" date="2018" name="Mol. Plant">
        <title>The genome of Artemisia annua provides insight into the evolution of Asteraceae family and artemisinin biosynthesis.</title>
        <authorList>
            <person name="Shen Q."/>
            <person name="Zhang L."/>
            <person name="Liao Z."/>
            <person name="Wang S."/>
            <person name="Yan T."/>
            <person name="Shi P."/>
            <person name="Liu M."/>
            <person name="Fu X."/>
            <person name="Pan Q."/>
            <person name="Wang Y."/>
            <person name="Lv Z."/>
            <person name="Lu X."/>
            <person name="Zhang F."/>
            <person name="Jiang W."/>
            <person name="Ma Y."/>
            <person name="Chen M."/>
            <person name="Hao X."/>
            <person name="Li L."/>
            <person name="Tang Y."/>
            <person name="Lv G."/>
            <person name="Zhou Y."/>
            <person name="Sun X."/>
            <person name="Brodelius P.E."/>
            <person name="Rose J.K.C."/>
            <person name="Tang K."/>
        </authorList>
    </citation>
    <scope>NUCLEOTIDE SEQUENCE [LARGE SCALE GENOMIC DNA]</scope>
    <source>
        <strain evidence="3">cv. Huhao1</strain>
        <tissue evidence="2">Leaf</tissue>
    </source>
</reference>
<accession>A0A2U1NFS3</accession>
<keyword evidence="3" id="KW-1185">Reference proteome</keyword>
<dbReference type="STRING" id="35608.A0A2U1NFS3"/>
<feature type="domain" description="TRAPPC10/Trs130 N-terminal" evidence="1">
    <location>
        <begin position="1"/>
        <end position="89"/>
    </location>
</feature>
<dbReference type="Proteomes" id="UP000245207">
    <property type="component" value="Unassembled WGS sequence"/>
</dbReference>
<evidence type="ECO:0000313" key="2">
    <source>
        <dbReference type="EMBL" id="PWA72372.1"/>
    </source>
</evidence>
<dbReference type="EMBL" id="PKPP01002913">
    <property type="protein sequence ID" value="PWA72372.1"/>
    <property type="molecule type" value="Genomic_DNA"/>
</dbReference>
<dbReference type="InterPro" id="IPR056913">
    <property type="entry name" value="TRAPPC10/Trs130_N"/>
</dbReference>
<dbReference type="PANTHER" id="PTHR13251:SF3">
    <property type="entry name" value="TRAFFICKING PROTEIN PARTICLE COMPLEX SUBUNIT 10"/>
    <property type="match status" value="1"/>
</dbReference>
<dbReference type="InterPro" id="IPR045126">
    <property type="entry name" value="TRAPPC10/Trs130"/>
</dbReference>
<dbReference type="PANTHER" id="PTHR13251">
    <property type="entry name" value="EPILEPSY HOLOPROSENCEPHALY CANDIDATE 1/TMEM1"/>
    <property type="match status" value="1"/>
</dbReference>
<dbReference type="AlphaFoldDB" id="A0A2U1NFS3"/>
<dbReference type="GO" id="GO:0005829">
    <property type="term" value="C:cytosol"/>
    <property type="evidence" value="ECO:0007669"/>
    <property type="project" value="GOC"/>
</dbReference>
<comment type="caution">
    <text evidence="2">The sequence shown here is derived from an EMBL/GenBank/DDBJ whole genome shotgun (WGS) entry which is preliminary data.</text>
</comment>
<dbReference type="GO" id="GO:0034498">
    <property type="term" value="P:early endosome to Golgi transport"/>
    <property type="evidence" value="ECO:0007669"/>
    <property type="project" value="TreeGrafter"/>
</dbReference>
<dbReference type="Pfam" id="PF23036">
    <property type="entry name" value="TRAPPC10_1st"/>
    <property type="match status" value="1"/>
</dbReference>
<dbReference type="GO" id="GO:1990071">
    <property type="term" value="C:TRAPPII protein complex"/>
    <property type="evidence" value="ECO:0007669"/>
    <property type="project" value="InterPro"/>
</dbReference>